<dbReference type="HOGENOM" id="CLU_2450466_0_0_6"/>
<name>A0A0C5VJ21_9GAMM</name>
<protein>
    <submittedName>
        <fullName evidence="1">Uncharacterized protein</fullName>
    </submittedName>
</protein>
<proteinExistence type="predicted"/>
<reference evidence="1 2" key="1">
    <citation type="submission" date="2014-01" db="EMBL/GenBank/DDBJ databases">
        <title>Full genme sequencing of cellulolytic bacterium Gynuella sunshinyii YC6258T gen. nov., sp. nov.</title>
        <authorList>
            <person name="Khan H."/>
            <person name="Chung E.J."/>
            <person name="Chung Y.R."/>
        </authorList>
    </citation>
    <scope>NUCLEOTIDE SEQUENCE [LARGE SCALE GENOMIC DNA]</scope>
    <source>
        <strain evidence="1 2">YC6258</strain>
    </source>
</reference>
<keyword evidence="2" id="KW-1185">Reference proteome</keyword>
<dbReference type="STRING" id="1445510.YC6258_01341"/>
<dbReference type="AlphaFoldDB" id="A0A0C5VJ21"/>
<organism evidence="1 2">
    <name type="scientific">Gynuella sunshinyii YC6258</name>
    <dbReference type="NCBI Taxonomy" id="1445510"/>
    <lineage>
        <taxon>Bacteria</taxon>
        <taxon>Pseudomonadati</taxon>
        <taxon>Pseudomonadota</taxon>
        <taxon>Gammaproteobacteria</taxon>
        <taxon>Oceanospirillales</taxon>
        <taxon>Saccharospirillaceae</taxon>
        <taxon>Gynuella</taxon>
    </lineage>
</organism>
<dbReference type="Proteomes" id="UP000032266">
    <property type="component" value="Chromosome"/>
</dbReference>
<sequence>MAEENSPKNVGVLIKSLSEEETIEVDLTYRESCNKIIHATKVNFDYSDSDPHFGGSLNPIVHLYGEHYKYSWKAVLNIENFIESAWNHG</sequence>
<dbReference type="EMBL" id="CP007142">
    <property type="protein sequence ID" value="AJQ93388.1"/>
    <property type="molecule type" value="Genomic_DNA"/>
</dbReference>
<evidence type="ECO:0000313" key="1">
    <source>
        <dbReference type="EMBL" id="AJQ93388.1"/>
    </source>
</evidence>
<dbReference type="KEGG" id="gsn:YC6258_01341"/>
<gene>
    <name evidence="1" type="ORF">YC6258_01341</name>
</gene>
<accession>A0A0C5VJ21</accession>
<evidence type="ECO:0000313" key="2">
    <source>
        <dbReference type="Proteomes" id="UP000032266"/>
    </source>
</evidence>